<feature type="binding site" evidence="16">
    <location>
        <position position="174"/>
    </location>
    <ligand>
        <name>substrate</name>
    </ligand>
</feature>
<evidence type="ECO:0000256" key="5">
    <source>
        <dbReference type="ARBA" id="ARBA00011738"/>
    </source>
</evidence>
<comment type="similarity">
    <text evidence="14 16">Belongs to the type III pantothenate kinase family.</text>
</comment>
<evidence type="ECO:0000256" key="8">
    <source>
        <dbReference type="ARBA" id="ARBA00022679"/>
    </source>
</evidence>
<dbReference type="InterPro" id="IPR043129">
    <property type="entry name" value="ATPase_NBD"/>
</dbReference>
<keyword evidence="12 16" id="KW-0630">Potassium</keyword>
<proteinExistence type="inferred from homology"/>
<keyword evidence="13 16" id="KW-0173">Coenzyme A biosynthesis</keyword>
<dbReference type="GO" id="GO:0004594">
    <property type="term" value="F:pantothenate kinase activity"/>
    <property type="evidence" value="ECO:0007669"/>
    <property type="project" value="UniProtKB-UniRule"/>
</dbReference>
<dbReference type="GO" id="GO:0005737">
    <property type="term" value="C:cytoplasm"/>
    <property type="evidence" value="ECO:0007669"/>
    <property type="project" value="UniProtKB-SubCell"/>
</dbReference>
<feature type="binding site" evidence="16">
    <location>
        <begin position="99"/>
        <end position="102"/>
    </location>
    <ligand>
        <name>substrate</name>
    </ligand>
</feature>
<comment type="caution">
    <text evidence="16">Lacks conserved residue(s) required for the propagation of feature annotation.</text>
</comment>
<feature type="binding site" evidence="16">
    <location>
        <begin position="8"/>
        <end position="15"/>
    </location>
    <ligand>
        <name>ATP</name>
        <dbReference type="ChEBI" id="CHEBI:30616"/>
    </ligand>
</feature>
<comment type="cofactor">
    <cofactor evidence="2">
        <name>K(+)</name>
        <dbReference type="ChEBI" id="CHEBI:29103"/>
    </cofactor>
</comment>
<comment type="pathway">
    <text evidence="4 16">Cofactor biosynthesis; coenzyme A biosynthesis; CoA from (R)-pantothenate: step 1/5.</text>
</comment>
<feature type="active site" description="Proton acceptor" evidence="16">
    <location>
        <position position="101"/>
    </location>
</feature>
<feature type="binding site" evidence="16">
    <location>
        <position position="92"/>
    </location>
    <ligand>
        <name>substrate</name>
    </ligand>
</feature>
<evidence type="ECO:0000256" key="6">
    <source>
        <dbReference type="ARBA" id="ARBA00012102"/>
    </source>
</evidence>
<organism evidence="17">
    <name type="scientific">Candidatus Nitrotoga fabula</name>
    <dbReference type="NCBI Taxonomy" id="2182327"/>
    <lineage>
        <taxon>Bacteria</taxon>
        <taxon>Pseudomonadati</taxon>
        <taxon>Pseudomonadota</taxon>
        <taxon>Betaproteobacteria</taxon>
        <taxon>Nitrosomonadales</taxon>
        <taxon>Gallionellaceae</taxon>
        <taxon>Candidatus Nitrotoga</taxon>
    </lineage>
</organism>
<keyword evidence="8 16" id="KW-0808">Transferase</keyword>
<dbReference type="CDD" id="cd24015">
    <property type="entry name" value="ASKHA_NBD_PanK-III"/>
    <property type="match status" value="1"/>
</dbReference>
<evidence type="ECO:0000256" key="16">
    <source>
        <dbReference type="HAMAP-Rule" id="MF_01274"/>
    </source>
</evidence>
<keyword evidence="11 16" id="KW-0067">ATP-binding</keyword>
<keyword evidence="7 16" id="KW-0963">Cytoplasm</keyword>
<evidence type="ECO:0000256" key="9">
    <source>
        <dbReference type="ARBA" id="ARBA00022741"/>
    </source>
</evidence>
<dbReference type="AlphaFoldDB" id="A0A2X0QSC1"/>
<evidence type="ECO:0000313" key="17">
    <source>
        <dbReference type="EMBL" id="SPS04720.1"/>
    </source>
</evidence>
<evidence type="ECO:0000256" key="11">
    <source>
        <dbReference type="ARBA" id="ARBA00022840"/>
    </source>
</evidence>
<dbReference type="Pfam" id="PF03309">
    <property type="entry name" value="Pan_kinase"/>
    <property type="match status" value="1"/>
</dbReference>
<evidence type="ECO:0000256" key="10">
    <source>
        <dbReference type="ARBA" id="ARBA00022777"/>
    </source>
</evidence>
<evidence type="ECO:0000256" key="15">
    <source>
        <dbReference type="ARBA" id="ARBA00040883"/>
    </source>
</evidence>
<dbReference type="SUPFAM" id="SSF53067">
    <property type="entry name" value="Actin-like ATPase domain"/>
    <property type="match status" value="2"/>
</dbReference>
<comment type="function">
    <text evidence="16">Catalyzes the phosphorylation of pantothenate (Pan), the first step in CoA biosynthesis.</text>
</comment>
<dbReference type="InterPro" id="IPR004619">
    <property type="entry name" value="Type_III_PanK"/>
</dbReference>
<sequence length="243" mass="26046">MMRLLLIDAGNSRIKWATVKENIWSHHGVLDNREISALPVAFAELPPPDRIFISNVAGGDMAQRLRASCASWSCQIEFITAQPMQCGVRNGYTHPVQLGSDRWAALVAAWHQEHAPCLVVNCGTATTVDALSATGEFLGGLIIPGVDLMQGSLAAGTSQLPRATGIWREFPINTADAIFTGSVQATIGAIQLQQHALASAGNVRCLLSGGAADTIQPHLRLPFSRVDNLVLRGLYLISQENNS</sequence>
<comment type="cofactor">
    <cofactor evidence="16">
        <name>NH4(+)</name>
        <dbReference type="ChEBI" id="CHEBI:28938"/>
    </cofactor>
    <cofactor evidence="16">
        <name>K(+)</name>
        <dbReference type="ChEBI" id="CHEBI:29103"/>
    </cofactor>
    <text evidence="16">A monovalent cation. Ammonium or potassium.</text>
</comment>
<evidence type="ECO:0000256" key="1">
    <source>
        <dbReference type="ARBA" id="ARBA00001206"/>
    </source>
</evidence>
<dbReference type="EC" id="2.7.1.33" evidence="6 16"/>
<dbReference type="PANTHER" id="PTHR34265:SF1">
    <property type="entry name" value="TYPE III PANTOTHENATE KINASE"/>
    <property type="match status" value="1"/>
</dbReference>
<evidence type="ECO:0000256" key="3">
    <source>
        <dbReference type="ARBA" id="ARBA00004496"/>
    </source>
</evidence>
<comment type="subunit">
    <text evidence="5 16">Homodimer.</text>
</comment>
<comment type="catalytic activity">
    <reaction evidence="1 16">
        <text>(R)-pantothenate + ATP = (R)-4'-phosphopantothenate + ADP + H(+)</text>
        <dbReference type="Rhea" id="RHEA:16373"/>
        <dbReference type="ChEBI" id="CHEBI:10986"/>
        <dbReference type="ChEBI" id="CHEBI:15378"/>
        <dbReference type="ChEBI" id="CHEBI:29032"/>
        <dbReference type="ChEBI" id="CHEBI:30616"/>
        <dbReference type="ChEBI" id="CHEBI:456216"/>
        <dbReference type="EC" id="2.7.1.33"/>
    </reaction>
</comment>
<evidence type="ECO:0000256" key="4">
    <source>
        <dbReference type="ARBA" id="ARBA00005225"/>
    </source>
</evidence>
<dbReference type="GO" id="GO:0005524">
    <property type="term" value="F:ATP binding"/>
    <property type="evidence" value="ECO:0007669"/>
    <property type="project" value="UniProtKB-UniRule"/>
</dbReference>
<dbReference type="UniPathway" id="UPA00241">
    <property type="reaction ID" value="UER00352"/>
</dbReference>
<dbReference type="EMBL" id="LS423452">
    <property type="protein sequence ID" value="SPS04720.1"/>
    <property type="molecule type" value="Genomic_DNA"/>
</dbReference>
<evidence type="ECO:0000256" key="7">
    <source>
        <dbReference type="ARBA" id="ARBA00022490"/>
    </source>
</evidence>
<name>A0A2X0QSC1_9PROT</name>
<dbReference type="PANTHER" id="PTHR34265">
    <property type="entry name" value="TYPE III PANTOTHENATE KINASE"/>
    <property type="match status" value="1"/>
</dbReference>
<protein>
    <recommendedName>
        <fullName evidence="15 16">Type III pantothenate kinase</fullName>
        <ecNumber evidence="6 16">2.7.1.33</ecNumber>
    </recommendedName>
    <alternativeName>
        <fullName evidence="16">PanK-III</fullName>
    </alternativeName>
    <alternativeName>
        <fullName evidence="16">Pantothenic acid kinase</fullName>
    </alternativeName>
</protein>
<dbReference type="NCBIfam" id="TIGR00671">
    <property type="entry name" value="baf"/>
    <property type="match status" value="1"/>
</dbReference>
<keyword evidence="10 16" id="KW-0418">Kinase</keyword>
<keyword evidence="9 16" id="KW-0547">Nucleotide-binding</keyword>
<evidence type="ECO:0000256" key="13">
    <source>
        <dbReference type="ARBA" id="ARBA00022993"/>
    </source>
</evidence>
<comment type="subcellular location">
    <subcellularLocation>
        <location evidence="3 16">Cytoplasm</location>
    </subcellularLocation>
</comment>
<dbReference type="Gene3D" id="3.30.420.40">
    <property type="match status" value="2"/>
</dbReference>
<evidence type="ECO:0000256" key="12">
    <source>
        <dbReference type="ARBA" id="ARBA00022958"/>
    </source>
</evidence>
<accession>A0A2X0QSC1</accession>
<feature type="binding site" evidence="16">
    <location>
        <position position="124"/>
    </location>
    <ligand>
        <name>ATP</name>
        <dbReference type="ChEBI" id="CHEBI:30616"/>
    </ligand>
</feature>
<reference evidence="17" key="1">
    <citation type="submission" date="2018-05" db="EMBL/GenBank/DDBJ databases">
        <authorList>
            <person name="Lanie J.A."/>
            <person name="Ng W.-L."/>
            <person name="Kazmierczak K.M."/>
            <person name="Andrzejewski T.M."/>
            <person name="Davidsen T.M."/>
            <person name="Wayne K.J."/>
            <person name="Tettelin H."/>
            <person name="Glass J.I."/>
            <person name="Rusch D."/>
            <person name="Podicherti R."/>
            <person name="Tsui H.-C.T."/>
            <person name="Winkler M.E."/>
        </authorList>
    </citation>
    <scope>NUCLEOTIDE SEQUENCE</scope>
    <source>
        <strain evidence="17">KNB</strain>
    </source>
</reference>
<evidence type="ECO:0000256" key="2">
    <source>
        <dbReference type="ARBA" id="ARBA00001958"/>
    </source>
</evidence>
<dbReference type="GO" id="GO:0015937">
    <property type="term" value="P:coenzyme A biosynthetic process"/>
    <property type="evidence" value="ECO:0007669"/>
    <property type="project" value="UniProtKB-UniRule"/>
</dbReference>
<evidence type="ECO:0000256" key="14">
    <source>
        <dbReference type="ARBA" id="ARBA00038036"/>
    </source>
</evidence>
<dbReference type="HAMAP" id="MF_01274">
    <property type="entry name" value="Pantothen_kinase_3"/>
    <property type="match status" value="1"/>
</dbReference>
<gene>
    <name evidence="16 17" type="primary">coaX</name>
    <name evidence="17" type="ORF">NITFAB_0309</name>
</gene>